<comment type="function">
    <text evidence="12">Part of the binding-protein-dependent transport system for molybdenum; probably responsible for the translocation of the substrate across the membrane.</text>
</comment>
<sequence length="214" mass="23068">MSEAFLSPIIISLKVALTATALSLCIGLLLLYLMEQSFPGKSVIETIIMLPMVLPPTVIGFLLLFLFGRQGLGHLLGVSPIFTIYAAIMAATVVAVPLMYQSLKIGIDNVTSDVIDAAKVDGADGMHIFRYIIIPLAKNALLTGLLFSFARALGEFGATLIFAGNIPGLTQTMATAIYIAIDNNELKLASAWVILMIVFSFILMLLIQNFKKNT</sequence>
<feature type="domain" description="ABC transmembrane type-1" evidence="13">
    <location>
        <begin position="9"/>
        <end position="207"/>
    </location>
</feature>
<keyword evidence="9" id="KW-0406">Ion transport</keyword>
<dbReference type="InterPro" id="IPR035906">
    <property type="entry name" value="MetI-like_sf"/>
</dbReference>
<evidence type="ECO:0000256" key="11">
    <source>
        <dbReference type="RuleBase" id="RU363032"/>
    </source>
</evidence>
<dbReference type="InterPro" id="IPR000515">
    <property type="entry name" value="MetI-like"/>
</dbReference>
<dbReference type="OrthoDB" id="9795403at2"/>
<evidence type="ECO:0000256" key="12">
    <source>
        <dbReference type="RuleBase" id="RU365097"/>
    </source>
</evidence>
<dbReference type="GO" id="GO:0015098">
    <property type="term" value="F:molybdate ion transmembrane transporter activity"/>
    <property type="evidence" value="ECO:0007669"/>
    <property type="project" value="UniProtKB-UniRule"/>
</dbReference>
<evidence type="ECO:0000256" key="8">
    <source>
        <dbReference type="ARBA" id="ARBA00022989"/>
    </source>
</evidence>
<evidence type="ECO:0000256" key="5">
    <source>
        <dbReference type="ARBA" id="ARBA00022505"/>
    </source>
</evidence>
<feature type="transmembrane region" description="Helical" evidence="11">
    <location>
        <begin position="75"/>
        <end position="100"/>
    </location>
</feature>
<protein>
    <recommendedName>
        <fullName evidence="12">Molybdenum transport system permease</fullName>
    </recommendedName>
</protein>
<dbReference type="PANTHER" id="PTHR30183">
    <property type="entry name" value="MOLYBDENUM TRANSPORT SYSTEM PERMEASE PROTEIN MODB"/>
    <property type="match status" value="1"/>
</dbReference>
<evidence type="ECO:0000259" key="13">
    <source>
        <dbReference type="PROSITE" id="PS50928"/>
    </source>
</evidence>
<keyword evidence="7 11" id="KW-0812">Transmembrane</keyword>
<feature type="transmembrane region" description="Helical" evidence="11">
    <location>
        <begin position="12"/>
        <end position="34"/>
    </location>
</feature>
<accession>A0A4R6BK63</accession>
<dbReference type="Gene3D" id="1.10.3720.10">
    <property type="entry name" value="MetI-like"/>
    <property type="match status" value="1"/>
</dbReference>
<dbReference type="GO" id="GO:0015675">
    <property type="term" value="P:nickel cation transport"/>
    <property type="evidence" value="ECO:0007669"/>
    <property type="project" value="UniProtKB-KW"/>
</dbReference>
<evidence type="ECO:0000313" key="14">
    <source>
        <dbReference type="EMBL" id="TDM02113.1"/>
    </source>
</evidence>
<dbReference type="NCBIfam" id="TIGR02141">
    <property type="entry name" value="modB_ABC"/>
    <property type="match status" value="1"/>
</dbReference>
<dbReference type="PROSITE" id="PS50928">
    <property type="entry name" value="ABC_TM1"/>
    <property type="match status" value="1"/>
</dbReference>
<name>A0A4R6BK63_9STAP</name>
<comment type="caution">
    <text evidence="14">The sequence shown here is derived from an EMBL/GenBank/DDBJ whole genome shotgun (WGS) entry which is preliminary data.</text>
</comment>
<evidence type="ECO:0000256" key="7">
    <source>
        <dbReference type="ARBA" id="ARBA00022692"/>
    </source>
</evidence>
<keyword evidence="9" id="KW-0921">Nickel transport</keyword>
<dbReference type="InterPro" id="IPR011867">
    <property type="entry name" value="ModB_ABC"/>
</dbReference>
<evidence type="ECO:0000256" key="4">
    <source>
        <dbReference type="ARBA" id="ARBA00022475"/>
    </source>
</evidence>
<keyword evidence="8 11" id="KW-1133">Transmembrane helix</keyword>
<evidence type="ECO:0000256" key="2">
    <source>
        <dbReference type="ARBA" id="ARBA00007069"/>
    </source>
</evidence>
<comment type="subcellular location">
    <subcellularLocation>
        <location evidence="1 11">Cell membrane</location>
        <topology evidence="1 11">Multi-pass membrane protein</topology>
    </subcellularLocation>
</comment>
<dbReference type="Proteomes" id="UP000295328">
    <property type="component" value="Unassembled WGS sequence"/>
</dbReference>
<feature type="transmembrane region" description="Helical" evidence="11">
    <location>
        <begin position="128"/>
        <end position="149"/>
    </location>
</feature>
<dbReference type="GO" id="GO:0005886">
    <property type="term" value="C:plasma membrane"/>
    <property type="evidence" value="ECO:0007669"/>
    <property type="project" value="UniProtKB-SubCell"/>
</dbReference>
<evidence type="ECO:0000256" key="3">
    <source>
        <dbReference type="ARBA" id="ARBA00022448"/>
    </source>
</evidence>
<evidence type="ECO:0000256" key="6">
    <source>
        <dbReference type="ARBA" id="ARBA00022596"/>
    </source>
</evidence>
<dbReference type="SUPFAM" id="SSF161098">
    <property type="entry name" value="MetI-like"/>
    <property type="match status" value="1"/>
</dbReference>
<keyword evidence="15" id="KW-1185">Reference proteome</keyword>
<dbReference type="CDD" id="cd06261">
    <property type="entry name" value="TM_PBP2"/>
    <property type="match status" value="1"/>
</dbReference>
<dbReference type="Pfam" id="PF00528">
    <property type="entry name" value="BPD_transp_1"/>
    <property type="match status" value="1"/>
</dbReference>
<evidence type="ECO:0000313" key="15">
    <source>
        <dbReference type="Proteomes" id="UP000295328"/>
    </source>
</evidence>
<keyword evidence="4 12" id="KW-1003">Cell membrane</keyword>
<feature type="transmembrane region" description="Helical" evidence="11">
    <location>
        <begin position="187"/>
        <end position="207"/>
    </location>
</feature>
<keyword evidence="3 11" id="KW-0813">Transport</keyword>
<feature type="transmembrane region" description="Helical" evidence="11">
    <location>
        <begin position="156"/>
        <end position="181"/>
    </location>
</feature>
<dbReference type="PANTHER" id="PTHR30183:SF3">
    <property type="entry name" value="MOLYBDENUM TRANSPORT SYSTEM PERMEASE PROTEIN MODB"/>
    <property type="match status" value="1"/>
</dbReference>
<evidence type="ECO:0000256" key="1">
    <source>
        <dbReference type="ARBA" id="ARBA00004651"/>
    </source>
</evidence>
<keyword evidence="6" id="KW-0533">Nickel</keyword>
<keyword evidence="5 12" id="KW-0500">Molybdenum</keyword>
<dbReference type="EMBL" id="SCWE01000002">
    <property type="protein sequence ID" value="TDM02113.1"/>
    <property type="molecule type" value="Genomic_DNA"/>
</dbReference>
<keyword evidence="10 11" id="KW-0472">Membrane</keyword>
<dbReference type="AlphaFoldDB" id="A0A4R6BK63"/>
<organism evidence="14 15">
    <name type="scientific">Macrococcus hajekii</name>
    <dbReference type="NCBI Taxonomy" id="198482"/>
    <lineage>
        <taxon>Bacteria</taxon>
        <taxon>Bacillati</taxon>
        <taxon>Bacillota</taxon>
        <taxon>Bacilli</taxon>
        <taxon>Bacillales</taxon>
        <taxon>Staphylococcaceae</taxon>
        <taxon>Macrococcus</taxon>
    </lineage>
</organism>
<evidence type="ECO:0000256" key="10">
    <source>
        <dbReference type="ARBA" id="ARBA00023136"/>
    </source>
</evidence>
<reference evidence="14 15" key="1">
    <citation type="submission" date="2019-01" db="EMBL/GenBank/DDBJ databases">
        <title>Draft genome sequences of the type strains of six Macrococcus species.</title>
        <authorList>
            <person name="Mazhar S."/>
            <person name="Altermann E."/>
            <person name="Hill C."/>
            <person name="Mcauliffe O."/>
        </authorList>
    </citation>
    <scope>NUCLEOTIDE SEQUENCE [LARGE SCALE GENOMIC DNA]</scope>
    <source>
        <strain evidence="14 15">CCM4809</strain>
    </source>
</reference>
<feature type="transmembrane region" description="Helical" evidence="11">
    <location>
        <begin position="46"/>
        <end position="68"/>
    </location>
</feature>
<comment type="similarity">
    <text evidence="2 12">Belongs to the binding-protein-dependent transport system permease family. CysTW subfamily.</text>
</comment>
<evidence type="ECO:0000256" key="9">
    <source>
        <dbReference type="ARBA" id="ARBA00023112"/>
    </source>
</evidence>
<proteinExistence type="inferred from homology"/>
<gene>
    <name evidence="14" type="primary">modB</name>
    <name evidence="14" type="ORF">ERX37_06810</name>
</gene>